<comment type="function">
    <text evidence="4">E3 ubiquitin-protein ligase. Component of the ribosome quality control complex (RQC), a ribosome-associated complex that mediates ubiquitination and extraction of incompletely synthesized nascent chains for proteasomal degradation.</text>
</comment>
<evidence type="ECO:0000313" key="7">
    <source>
        <dbReference type="Proteomes" id="UP000053780"/>
    </source>
</evidence>
<dbReference type="HOGENOM" id="CLU_352356_0_0_1"/>
<dbReference type="GO" id="GO:1990116">
    <property type="term" value="P:ribosome-associated ubiquitin-dependent protein catabolic process"/>
    <property type="evidence" value="ECO:0007669"/>
    <property type="project" value="UniProtKB-UniRule"/>
</dbReference>
<reference evidence="6 7" key="1">
    <citation type="journal article" date="2013" name="BMC Genomics">
        <title>Genome sequencing and comparative genomics of honey bee microsporidia, Nosema apis reveal novel insights into host-parasite interactions.</title>
        <authorList>
            <person name="Chen Yp."/>
            <person name="Pettis J.S."/>
            <person name="Zhao Y."/>
            <person name="Liu X."/>
            <person name="Tallon L.J."/>
            <person name="Sadzewicz L.D."/>
            <person name="Li R."/>
            <person name="Zheng H."/>
            <person name="Huang S."/>
            <person name="Zhang X."/>
            <person name="Hamilton M.C."/>
            <person name="Pernal S.F."/>
            <person name="Melathopoulos A.P."/>
            <person name="Yan X."/>
            <person name="Evans J.D."/>
        </authorList>
    </citation>
    <scope>NUCLEOTIDE SEQUENCE [LARGE SCALE GENOMIC DNA]</scope>
    <source>
        <strain evidence="6 7">BRL 01</strain>
    </source>
</reference>
<sequence>MTSQILNENKINKNNDYNFKQVNLDKFCDIKIEEIKIITTSKLCMILPNINDKYTYLQNNLKNIKDKVNLLKILDIDVLDKILGVSEVTEIILLYLNTFIDKFSSENTIDFNLDSIKKIAINDETLKNPKIYKKNIKRACILDYKLDIDDFTEDEIIENIKYSIDIFSKDELFRKIKFCNSDVLICKYPEEFDNVEINYENIEKLSKIFKFKKDIKQYLSTNLNILDKINLDKTFDLFILNIKFKTGLSLKQKYLRIIDYEELVNEYLEFHFIKYIKEFDIFDNNLFNTAIFKFISNFKIPVTTEYNNEFYTKIEYFYKNIKKFSVLKEIDEIRKIYLSCFSLSNKINVLILDLVNEILCVDNFKEFDDLKNDCNNSTKLNYSTINKTISNSKNSYDYNFQDNETDTLNESVNKINIDEFNYYNNEDITSKIELIKEIFSNSHNKYFLYKVLNINVKNSYVCHDILNKKNIDLMMIEEKIDPYNVDFCYLSRKSLKKAVNLICCNFIIDKVLNLLKKYLHIIICHNVHSLILDKVSEYFKDEILNIYSNLNNDAEEEDLYYFLISEIPKNCNLFDIIIMESLMKIRDLNIIFLFSKFYKFSINNIIESKFDNLNHQNKIYFEFYNSNKNLNNFYSNIYKKYQFIFNRELKDFESVKMLLYNESQYILDNVSVKYFNTSNNITIKFQFQEFTATIIYSSKISFSTNVEKKSMINHKINNLLSKTCKFMEIINLWKKNITRTDYTECMICYFILHIVDGTFPKYSCIHCNAKYHSKCIYKWKNGDKNRMCPVCRKEILIY</sequence>
<dbReference type="InterPro" id="IPR039795">
    <property type="entry name" value="LTN1/Rkr1"/>
</dbReference>
<dbReference type="Proteomes" id="UP000053780">
    <property type="component" value="Unassembled WGS sequence"/>
</dbReference>
<dbReference type="VEuPathDB" id="MicrosporidiaDB:NAPIS_ORF00088"/>
<keyword evidence="4" id="KW-0833">Ubl conjugation pathway</keyword>
<dbReference type="PROSITE" id="PS50089">
    <property type="entry name" value="ZF_RING_2"/>
    <property type="match status" value="1"/>
</dbReference>
<keyword evidence="4" id="KW-0862">Zinc</keyword>
<evidence type="ECO:0000259" key="5">
    <source>
        <dbReference type="PROSITE" id="PS50089"/>
    </source>
</evidence>
<keyword evidence="3 4" id="KW-0863">Zinc-finger</keyword>
<evidence type="ECO:0000256" key="2">
    <source>
        <dbReference type="ARBA" id="ARBA00017157"/>
    </source>
</evidence>
<evidence type="ECO:0000256" key="1">
    <source>
        <dbReference type="ARBA" id="ARBA00007997"/>
    </source>
</evidence>
<protein>
    <recommendedName>
        <fullName evidence="2 4">E3 ubiquitin-protein ligase listerin</fullName>
        <ecNumber evidence="4">2.3.2.27</ecNumber>
    </recommendedName>
    <alternativeName>
        <fullName evidence="4">RING-type E3 ubiquitin transferase listerin</fullName>
    </alternativeName>
</protein>
<dbReference type="PANTHER" id="PTHR12389">
    <property type="entry name" value="ZINC FINGER PROTEIN 294"/>
    <property type="match status" value="1"/>
</dbReference>
<keyword evidence="4" id="KW-0808">Transferase</keyword>
<accession>T0L4A6</accession>
<dbReference type="InterPro" id="IPR001841">
    <property type="entry name" value="Znf_RING"/>
</dbReference>
<organism evidence="6 7">
    <name type="scientific">Vairimorpha apis BRL 01</name>
    <dbReference type="NCBI Taxonomy" id="1037528"/>
    <lineage>
        <taxon>Eukaryota</taxon>
        <taxon>Fungi</taxon>
        <taxon>Fungi incertae sedis</taxon>
        <taxon>Microsporidia</taxon>
        <taxon>Nosematidae</taxon>
        <taxon>Vairimorpha</taxon>
    </lineage>
</organism>
<proteinExistence type="inferred from homology"/>
<dbReference type="SUPFAM" id="SSF57850">
    <property type="entry name" value="RING/U-box"/>
    <property type="match status" value="1"/>
</dbReference>
<dbReference type="EC" id="2.3.2.27" evidence="4"/>
<comment type="pathway">
    <text evidence="4">Protein modification; protein ubiquitination.</text>
</comment>
<evidence type="ECO:0000313" key="6">
    <source>
        <dbReference type="EMBL" id="EQB62332.1"/>
    </source>
</evidence>
<dbReference type="GO" id="GO:0072344">
    <property type="term" value="P:rescue of stalled ribosome"/>
    <property type="evidence" value="ECO:0007669"/>
    <property type="project" value="UniProtKB-UniRule"/>
</dbReference>
<dbReference type="EMBL" id="KE646879">
    <property type="protein sequence ID" value="EQB62332.1"/>
    <property type="molecule type" value="Genomic_DNA"/>
</dbReference>
<dbReference type="GO" id="GO:0043023">
    <property type="term" value="F:ribosomal large subunit binding"/>
    <property type="evidence" value="ECO:0007669"/>
    <property type="project" value="TreeGrafter"/>
</dbReference>
<evidence type="ECO:0000256" key="4">
    <source>
        <dbReference type="RuleBase" id="RU367090"/>
    </source>
</evidence>
<dbReference type="InterPro" id="IPR013083">
    <property type="entry name" value="Znf_RING/FYVE/PHD"/>
</dbReference>
<name>T0L4A6_9MICR</name>
<gene>
    <name evidence="6" type="ORF">NAPIS_ORF00088</name>
</gene>
<keyword evidence="7" id="KW-1185">Reference proteome</keyword>
<feature type="domain" description="RING-type" evidence="5">
    <location>
        <begin position="745"/>
        <end position="792"/>
    </location>
</feature>
<dbReference type="OrthoDB" id="2191389at2759"/>
<evidence type="ECO:0000256" key="3">
    <source>
        <dbReference type="PROSITE-ProRule" id="PRU00175"/>
    </source>
</evidence>
<dbReference type="GO" id="GO:1990112">
    <property type="term" value="C:RQC complex"/>
    <property type="evidence" value="ECO:0007669"/>
    <property type="project" value="UniProtKB-UniRule"/>
</dbReference>
<dbReference type="GO" id="GO:0005829">
    <property type="term" value="C:cytosol"/>
    <property type="evidence" value="ECO:0007669"/>
    <property type="project" value="UniProtKB-UniRule"/>
</dbReference>
<comment type="subunit">
    <text evidence="4">Component of the ribosome quality control complex (RQC).</text>
</comment>
<keyword evidence="4" id="KW-0479">Metal-binding</keyword>
<dbReference type="AlphaFoldDB" id="T0L4A6"/>
<dbReference type="Gene3D" id="3.30.40.10">
    <property type="entry name" value="Zinc/RING finger domain, C3HC4 (zinc finger)"/>
    <property type="match status" value="1"/>
</dbReference>
<dbReference type="GO" id="GO:0008270">
    <property type="term" value="F:zinc ion binding"/>
    <property type="evidence" value="ECO:0007669"/>
    <property type="project" value="UniProtKB-KW"/>
</dbReference>
<comment type="catalytic activity">
    <reaction evidence="4">
        <text>S-ubiquitinyl-[E2 ubiquitin-conjugating enzyme]-L-cysteine + [acceptor protein]-L-lysine = [E2 ubiquitin-conjugating enzyme]-L-cysteine + N(6)-ubiquitinyl-[acceptor protein]-L-lysine.</text>
        <dbReference type="EC" id="2.3.2.27"/>
    </reaction>
</comment>
<dbReference type="GO" id="GO:0061630">
    <property type="term" value="F:ubiquitin protein ligase activity"/>
    <property type="evidence" value="ECO:0007669"/>
    <property type="project" value="UniProtKB-UniRule"/>
</dbReference>
<dbReference type="PANTHER" id="PTHR12389:SF0">
    <property type="entry name" value="E3 UBIQUITIN-PROTEIN LIGASE LISTERIN"/>
    <property type="match status" value="1"/>
</dbReference>
<comment type="similarity">
    <text evidence="1 4">Belongs to the LTN1 family.</text>
</comment>